<keyword evidence="2" id="KW-0732">Signal</keyword>
<gene>
    <name evidence="3" type="ORF">ACFQ2F_04410</name>
</gene>
<accession>A0ABW3J7B6</accession>
<dbReference type="Proteomes" id="UP001597102">
    <property type="component" value="Unassembled WGS sequence"/>
</dbReference>
<dbReference type="RefSeq" id="WP_379086266.1">
    <property type="nucleotide sequence ID" value="NZ_JBHTJO010000001.1"/>
</dbReference>
<feature type="compositionally biased region" description="Basic residues" evidence="1">
    <location>
        <begin position="60"/>
        <end position="73"/>
    </location>
</feature>
<dbReference type="EMBL" id="JBHTJO010000001">
    <property type="protein sequence ID" value="MFD0986333.1"/>
    <property type="molecule type" value="Genomic_DNA"/>
</dbReference>
<feature type="region of interest" description="Disordered" evidence="1">
    <location>
        <begin position="29"/>
        <end position="73"/>
    </location>
</feature>
<sequence length="73" mass="8275">MSAHTRTIVFALLLAAGCLAIHPSQSFAMGMDDDGTDLDDGYYQNGKWHPPEDEDQDRRRLFKKKHRQSPSAE</sequence>
<name>A0ABW3J7B6_9HYPH</name>
<reference evidence="4" key="1">
    <citation type="journal article" date="2019" name="Int. J. Syst. Evol. Microbiol.">
        <title>The Global Catalogue of Microorganisms (GCM) 10K type strain sequencing project: providing services to taxonomists for standard genome sequencing and annotation.</title>
        <authorList>
            <consortium name="The Broad Institute Genomics Platform"/>
            <consortium name="The Broad Institute Genome Sequencing Center for Infectious Disease"/>
            <person name="Wu L."/>
            <person name="Ma J."/>
        </authorList>
    </citation>
    <scope>NUCLEOTIDE SEQUENCE [LARGE SCALE GENOMIC DNA]</scope>
    <source>
        <strain evidence="4">CCUG 61697</strain>
    </source>
</reference>
<feature type="signal peptide" evidence="2">
    <location>
        <begin position="1"/>
        <end position="28"/>
    </location>
</feature>
<organism evidence="3 4">
    <name type="scientific">Methyloligella solikamskensis</name>
    <dbReference type="NCBI Taxonomy" id="1177756"/>
    <lineage>
        <taxon>Bacteria</taxon>
        <taxon>Pseudomonadati</taxon>
        <taxon>Pseudomonadota</taxon>
        <taxon>Alphaproteobacteria</taxon>
        <taxon>Hyphomicrobiales</taxon>
        <taxon>Hyphomicrobiaceae</taxon>
        <taxon>Methyloligella</taxon>
    </lineage>
</organism>
<protein>
    <recommendedName>
        <fullName evidence="5">Secreted protein</fullName>
    </recommendedName>
</protein>
<evidence type="ECO:0000313" key="4">
    <source>
        <dbReference type="Proteomes" id="UP001597102"/>
    </source>
</evidence>
<evidence type="ECO:0000256" key="2">
    <source>
        <dbReference type="SAM" id="SignalP"/>
    </source>
</evidence>
<keyword evidence="4" id="KW-1185">Reference proteome</keyword>
<dbReference type="PROSITE" id="PS51257">
    <property type="entry name" value="PROKAR_LIPOPROTEIN"/>
    <property type="match status" value="1"/>
</dbReference>
<proteinExistence type="predicted"/>
<comment type="caution">
    <text evidence="3">The sequence shown here is derived from an EMBL/GenBank/DDBJ whole genome shotgun (WGS) entry which is preliminary data.</text>
</comment>
<feature type="chain" id="PRO_5046518740" description="Secreted protein" evidence="2">
    <location>
        <begin position="29"/>
        <end position="73"/>
    </location>
</feature>
<evidence type="ECO:0008006" key="5">
    <source>
        <dbReference type="Google" id="ProtNLM"/>
    </source>
</evidence>
<evidence type="ECO:0000256" key="1">
    <source>
        <dbReference type="SAM" id="MobiDB-lite"/>
    </source>
</evidence>
<feature type="compositionally biased region" description="Acidic residues" evidence="1">
    <location>
        <begin position="31"/>
        <end position="40"/>
    </location>
</feature>
<evidence type="ECO:0000313" key="3">
    <source>
        <dbReference type="EMBL" id="MFD0986333.1"/>
    </source>
</evidence>